<organism evidence="3 4">
    <name type="scientific">Pelagomonas calceolata</name>
    <dbReference type="NCBI Taxonomy" id="35677"/>
    <lineage>
        <taxon>Eukaryota</taxon>
        <taxon>Sar</taxon>
        <taxon>Stramenopiles</taxon>
        <taxon>Ochrophyta</taxon>
        <taxon>Pelagophyceae</taxon>
        <taxon>Pelagomonadales</taxon>
        <taxon>Pelagomonadaceae</taxon>
        <taxon>Pelagomonas</taxon>
    </lineage>
</organism>
<dbReference type="Gene3D" id="3.40.50.300">
    <property type="entry name" value="P-loop containing nucleotide triphosphate hydrolases"/>
    <property type="match status" value="1"/>
</dbReference>
<evidence type="ECO:0000313" key="4">
    <source>
        <dbReference type="Proteomes" id="UP000789595"/>
    </source>
</evidence>
<dbReference type="SUPFAM" id="SSF52540">
    <property type="entry name" value="P-loop containing nucleoside triphosphate hydrolases"/>
    <property type="match status" value="1"/>
</dbReference>
<dbReference type="AlphaFoldDB" id="A0A8J2SRP0"/>
<evidence type="ECO:0000313" key="3">
    <source>
        <dbReference type="EMBL" id="CAH0375333.1"/>
    </source>
</evidence>
<keyword evidence="4" id="KW-1185">Reference proteome</keyword>
<accession>A0A8J2SRP0</accession>
<sequence>MRILALHGSAQTSTLFEQRLGPLIKRLGARQHQITCIDAPHALPLRDGQETSLGWWREDGTGLEESLDVVDAAWRAGRYDALIGFSSGGACAFAVANRLPGLKALIIAGAPRRTEAAPPPCSTLLVAGRNDKLVPRDETLALAPGAQTHVHELGHSLPCRARDVDVYVSFLERAVRGDEHAETAAARDEELEALEAIFSDDFQRDRTRVRLDRGPFPGDIYLAFEMRGSYPAAGGALRLTVVSDALSLAELPQRASRSIARAAAAAVKDDLEAGEPCVMSAVQAANDYIADYDPEADDEPAAGDDEDAATASDNDEENGEEGVDAAISSAEISAYRAAAKEVLRRREEAATTVAPPSKHRGEFEVVVGVVGKPSAGKSTFFNAVTRATGALAAKVAAYPFTTIDPNVREGLYGVLDPDPALALGRPLSACPPHGRDAQGRRLLPVLLKDVAGLVPGAYAGKGKGNRFLNDLCDADALVHVVDASAETDAGGAAINSEDAASDALAFEISWVREELHRWIAGNVASKWRSVVRLARLDRDGMLALDRLLDLFNGYRASNATARRALEVAGLEKERNISGWGKDQLHRLVAAFLEVRFPTVVALNKCDRPSAKQRVTELLADGAAGDDLVPCCARVEAALVVARANGSLAYEDGAGAFNGDGPAGAADYLTEWGTTGVLDAISRAVAGARPVHAYPVADLGSLRGALSPGPLATCLAFRRGATVEDVFIALKRRGGGGDFVRADALSADGSKRRQAKPKDPLGADTAVLKVSSNRKAAWQQQSGPA</sequence>
<dbReference type="InterPro" id="IPR006575">
    <property type="entry name" value="RWD_dom"/>
</dbReference>
<evidence type="ECO:0000256" key="1">
    <source>
        <dbReference type="SAM" id="MobiDB-lite"/>
    </source>
</evidence>
<dbReference type="GO" id="GO:0005737">
    <property type="term" value="C:cytoplasm"/>
    <property type="evidence" value="ECO:0007669"/>
    <property type="project" value="TreeGrafter"/>
</dbReference>
<dbReference type="Pfam" id="PF08438">
    <property type="entry name" value="YGR210-like_G4"/>
    <property type="match status" value="1"/>
</dbReference>
<protein>
    <recommendedName>
        <fullName evidence="2">RWD domain-containing protein</fullName>
    </recommendedName>
</protein>
<dbReference type="InterPro" id="IPR027417">
    <property type="entry name" value="P-loop_NTPase"/>
</dbReference>
<dbReference type="GO" id="GO:0005525">
    <property type="term" value="F:GTP binding"/>
    <property type="evidence" value="ECO:0007669"/>
    <property type="project" value="InterPro"/>
</dbReference>
<dbReference type="Pfam" id="PF01926">
    <property type="entry name" value="MMR_HSR1"/>
    <property type="match status" value="1"/>
</dbReference>
<dbReference type="GO" id="GO:0016887">
    <property type="term" value="F:ATP hydrolysis activity"/>
    <property type="evidence" value="ECO:0007669"/>
    <property type="project" value="TreeGrafter"/>
</dbReference>
<feature type="region of interest" description="Disordered" evidence="1">
    <location>
        <begin position="293"/>
        <end position="322"/>
    </location>
</feature>
<gene>
    <name evidence="3" type="ORF">PECAL_4P26630</name>
</gene>
<dbReference type="PANTHER" id="PTHR23305:SF1">
    <property type="entry name" value="OBG-TYPE G DOMAIN-CONTAINING PROTEIN"/>
    <property type="match status" value="1"/>
</dbReference>
<dbReference type="InterPro" id="IPR005645">
    <property type="entry name" value="FSH-like_dom"/>
</dbReference>
<feature type="domain" description="RWD" evidence="2">
    <location>
        <begin position="189"/>
        <end position="292"/>
    </location>
</feature>
<dbReference type="PRINTS" id="PR00326">
    <property type="entry name" value="GTP1OBG"/>
</dbReference>
<dbReference type="PANTHER" id="PTHR23305">
    <property type="entry name" value="OBG GTPASE FAMILY"/>
    <property type="match status" value="1"/>
</dbReference>
<reference evidence="3" key="1">
    <citation type="submission" date="2021-11" db="EMBL/GenBank/DDBJ databases">
        <authorList>
            <consortium name="Genoscope - CEA"/>
            <person name="William W."/>
        </authorList>
    </citation>
    <scope>NUCLEOTIDE SEQUENCE</scope>
</reference>
<dbReference type="Proteomes" id="UP000789595">
    <property type="component" value="Unassembled WGS sequence"/>
</dbReference>
<name>A0A8J2SRP0_9STRA</name>
<dbReference type="PROSITE" id="PS50908">
    <property type="entry name" value="RWD"/>
    <property type="match status" value="1"/>
</dbReference>
<dbReference type="InterPro" id="IPR006073">
    <property type="entry name" value="GTP-bd"/>
</dbReference>
<feature type="region of interest" description="Disordered" evidence="1">
    <location>
        <begin position="746"/>
        <end position="765"/>
    </location>
</feature>
<evidence type="ECO:0000259" key="2">
    <source>
        <dbReference type="PROSITE" id="PS50908"/>
    </source>
</evidence>
<dbReference type="Pfam" id="PF05773">
    <property type="entry name" value="RWD"/>
    <property type="match status" value="1"/>
</dbReference>
<dbReference type="SUPFAM" id="SSF53474">
    <property type="entry name" value="alpha/beta-Hydrolases"/>
    <property type="match status" value="1"/>
</dbReference>
<dbReference type="Gene3D" id="1.10.8.470">
    <property type="match status" value="1"/>
</dbReference>
<dbReference type="InterPro" id="IPR029058">
    <property type="entry name" value="AB_hydrolase_fold"/>
</dbReference>
<dbReference type="Pfam" id="PF03959">
    <property type="entry name" value="FSH1"/>
    <property type="match status" value="1"/>
</dbReference>
<dbReference type="Gene3D" id="3.40.50.1820">
    <property type="entry name" value="alpha/beta hydrolase"/>
    <property type="match status" value="1"/>
</dbReference>
<dbReference type="EMBL" id="CAKKNE010000004">
    <property type="protein sequence ID" value="CAH0375333.1"/>
    <property type="molecule type" value="Genomic_DNA"/>
</dbReference>
<comment type="caution">
    <text evidence="3">The sequence shown here is derived from an EMBL/GenBank/DDBJ whole genome shotgun (WGS) entry which is preliminary data.</text>
</comment>
<proteinExistence type="predicted"/>
<dbReference type="InterPro" id="IPR013646">
    <property type="entry name" value="YGR210-like_G4"/>
</dbReference>
<dbReference type="OrthoDB" id="545683at2759"/>